<comment type="caution">
    <text evidence="1">The sequence shown here is derived from an EMBL/GenBank/DDBJ whole genome shotgun (WGS) entry which is preliminary data.</text>
</comment>
<dbReference type="RefSeq" id="WP_394819419.1">
    <property type="nucleotide sequence ID" value="NZ_JAWJZY010000002.1"/>
</dbReference>
<dbReference type="Proteomes" id="UP001312908">
    <property type="component" value="Unassembled WGS sequence"/>
</dbReference>
<name>A0ABU7U3R4_9PROT</name>
<accession>A0ABU7U3R4</accession>
<sequence length="80" mass="9119">MPQCEKTDSIGEVLHDLTFVSEILKLTVQAETGVSPIINDRLAEIVEQLCTRLDHLDFESRCDDAVRPRREKADTDMVDF</sequence>
<dbReference type="EMBL" id="JAWJZY010000002">
    <property type="protein sequence ID" value="MEE8658499.1"/>
    <property type="molecule type" value="Genomic_DNA"/>
</dbReference>
<reference evidence="1 2" key="1">
    <citation type="submission" date="2023-10" db="EMBL/GenBank/DDBJ databases">
        <title>Sorlinia euscelidii gen. nov., sp. nov., an acetic acid bacteria isolated from the gut of Euscelidius variegatus emitter.</title>
        <authorList>
            <person name="Michoud G."/>
            <person name="Marasco R."/>
            <person name="Seferji K."/>
            <person name="Gonella E."/>
            <person name="Garuglieri E."/>
            <person name="Alma A."/>
            <person name="Mapelli F."/>
            <person name="Borin S."/>
            <person name="Daffonchio D."/>
            <person name="Crotti E."/>
        </authorList>
    </citation>
    <scope>NUCLEOTIDE SEQUENCE [LARGE SCALE GENOMIC DNA]</scope>
    <source>
        <strain evidence="1 2">EV16P</strain>
    </source>
</reference>
<proteinExistence type="predicted"/>
<evidence type="ECO:0000313" key="2">
    <source>
        <dbReference type="Proteomes" id="UP001312908"/>
    </source>
</evidence>
<protein>
    <submittedName>
        <fullName evidence="1">Uncharacterized protein</fullName>
    </submittedName>
</protein>
<organism evidence="1 2">
    <name type="scientific">Sorlinia euscelidii</name>
    <dbReference type="NCBI Taxonomy" id="3081148"/>
    <lineage>
        <taxon>Bacteria</taxon>
        <taxon>Pseudomonadati</taxon>
        <taxon>Pseudomonadota</taxon>
        <taxon>Alphaproteobacteria</taxon>
        <taxon>Acetobacterales</taxon>
        <taxon>Acetobacteraceae</taxon>
        <taxon>Sorlinia</taxon>
    </lineage>
</organism>
<keyword evidence="2" id="KW-1185">Reference proteome</keyword>
<gene>
    <name evidence="1" type="ORF">DOFOFD_05695</name>
</gene>
<evidence type="ECO:0000313" key="1">
    <source>
        <dbReference type="EMBL" id="MEE8658499.1"/>
    </source>
</evidence>